<proteinExistence type="predicted"/>
<accession>A0ABP6UPP6</accession>
<keyword evidence="2" id="KW-0418">Kinase</keyword>
<reference evidence="3" key="1">
    <citation type="journal article" date="2019" name="Int. J. Syst. Evol. Microbiol.">
        <title>The Global Catalogue of Microorganisms (GCM) 10K type strain sequencing project: providing services to taxonomists for standard genome sequencing and annotation.</title>
        <authorList>
            <consortium name="The Broad Institute Genomics Platform"/>
            <consortium name="The Broad Institute Genome Sequencing Center for Infectious Disease"/>
            <person name="Wu L."/>
            <person name="Ma J."/>
        </authorList>
    </citation>
    <scope>NUCLEOTIDE SEQUENCE [LARGE SCALE GENOMIC DNA]</scope>
    <source>
        <strain evidence="3">JCM 17460</strain>
    </source>
</reference>
<comment type="caution">
    <text evidence="2">The sequence shown here is derived from an EMBL/GenBank/DDBJ whole genome shotgun (WGS) entry which is preliminary data.</text>
</comment>
<organism evidence="2 3">
    <name type="scientific">Nocardioides daeguensis</name>
    <dbReference type="NCBI Taxonomy" id="908359"/>
    <lineage>
        <taxon>Bacteria</taxon>
        <taxon>Bacillati</taxon>
        <taxon>Actinomycetota</taxon>
        <taxon>Actinomycetes</taxon>
        <taxon>Propionibacteriales</taxon>
        <taxon>Nocardioidaceae</taxon>
        <taxon>Nocardioides</taxon>
    </lineage>
</organism>
<dbReference type="RefSeq" id="WP_218235419.1">
    <property type="nucleotide sequence ID" value="NZ_BAABBB010000001.1"/>
</dbReference>
<dbReference type="GO" id="GO:0016301">
    <property type="term" value="F:kinase activity"/>
    <property type="evidence" value="ECO:0007669"/>
    <property type="project" value="UniProtKB-KW"/>
</dbReference>
<dbReference type="EMBL" id="BAABBB010000001">
    <property type="protein sequence ID" value="GAA3516906.1"/>
    <property type="molecule type" value="Genomic_DNA"/>
</dbReference>
<gene>
    <name evidence="2" type="ORF">GCM10022263_00720</name>
</gene>
<dbReference type="InterPro" id="IPR045760">
    <property type="entry name" value="DAP_DH_C"/>
</dbReference>
<dbReference type="Proteomes" id="UP001500301">
    <property type="component" value="Unassembled WGS sequence"/>
</dbReference>
<evidence type="ECO:0000313" key="2">
    <source>
        <dbReference type="EMBL" id="GAA3516906.1"/>
    </source>
</evidence>
<feature type="domain" description="2,4-diaminopentanoate dehydrogenase C-terminal" evidence="1">
    <location>
        <begin position="152"/>
        <end position="361"/>
    </location>
</feature>
<sequence length="376" mass="40214">MSQVIPEKPLRVVVWSTGTIGRHAIVGVDAHPDLELVGVWTSTPEKHGQDAGLLAGLDRELGVRATTDRDELVALRPDCVVHAAMTDDRVFEAIADLTELIRDGVNVVSSGPVILLHRAGTLPDEMIEAIDEAGRQGNASLHVNGIDPGFANDLLPLVLTSLSQRIDHVTVSEIADYSTYYQPVVMRDLFGFGEPLDDGAATPLLWEPGILTTAWGPVVRVIAAGLGVTLDEPLVEEVDRRPAERDTKTVSLDVAEGTMGAVRFRVIGTVDGVPRITLEHVTRTAPDQVPEWPTPAEGDGCYRVEITGEPCMKLEFTHHGEHGDHNVSGMIVTAQRLINAIPAVVAAEPGLVTVLDLPLVTGRGLVAGTNTAAQEK</sequence>
<keyword evidence="2" id="KW-0808">Transferase</keyword>
<evidence type="ECO:0000313" key="3">
    <source>
        <dbReference type="Proteomes" id="UP001500301"/>
    </source>
</evidence>
<protein>
    <submittedName>
        <fullName evidence="2">Diacylglycerol kinase</fullName>
    </submittedName>
</protein>
<keyword evidence="3" id="KW-1185">Reference proteome</keyword>
<dbReference type="CDD" id="cd24146">
    <property type="entry name" value="nat-AmDH_N_like"/>
    <property type="match status" value="1"/>
</dbReference>
<name>A0ABP6UPP6_9ACTN</name>
<dbReference type="Pfam" id="PF19328">
    <property type="entry name" value="DAP_DH_C"/>
    <property type="match status" value="1"/>
</dbReference>
<evidence type="ECO:0000259" key="1">
    <source>
        <dbReference type="Pfam" id="PF19328"/>
    </source>
</evidence>